<comment type="caution">
    <text evidence="1">The sequence shown here is derived from an EMBL/GenBank/DDBJ whole genome shotgun (WGS) entry which is preliminary data.</text>
</comment>
<evidence type="ECO:0000313" key="1">
    <source>
        <dbReference type="EMBL" id="GIY83378.1"/>
    </source>
</evidence>
<accession>A0AAV4WM27</accession>
<evidence type="ECO:0008006" key="3">
    <source>
        <dbReference type="Google" id="ProtNLM"/>
    </source>
</evidence>
<name>A0AAV4WM27_9ARAC</name>
<dbReference type="AlphaFoldDB" id="A0AAV4WM27"/>
<protein>
    <recommendedName>
        <fullName evidence="3">Maturase K</fullName>
    </recommendedName>
</protein>
<evidence type="ECO:0000313" key="2">
    <source>
        <dbReference type="Proteomes" id="UP001054837"/>
    </source>
</evidence>
<organism evidence="1 2">
    <name type="scientific">Caerostris darwini</name>
    <dbReference type="NCBI Taxonomy" id="1538125"/>
    <lineage>
        <taxon>Eukaryota</taxon>
        <taxon>Metazoa</taxon>
        <taxon>Ecdysozoa</taxon>
        <taxon>Arthropoda</taxon>
        <taxon>Chelicerata</taxon>
        <taxon>Arachnida</taxon>
        <taxon>Araneae</taxon>
        <taxon>Araneomorphae</taxon>
        <taxon>Entelegynae</taxon>
        <taxon>Araneoidea</taxon>
        <taxon>Araneidae</taxon>
        <taxon>Caerostris</taxon>
    </lineage>
</organism>
<keyword evidence="2" id="KW-1185">Reference proteome</keyword>
<reference evidence="1 2" key="1">
    <citation type="submission" date="2021-06" db="EMBL/GenBank/DDBJ databases">
        <title>Caerostris darwini draft genome.</title>
        <authorList>
            <person name="Kono N."/>
            <person name="Arakawa K."/>
        </authorList>
    </citation>
    <scope>NUCLEOTIDE SEQUENCE [LARGE SCALE GENOMIC DNA]</scope>
</reference>
<gene>
    <name evidence="1" type="ORF">CDAR_116281</name>
</gene>
<dbReference type="EMBL" id="BPLQ01014820">
    <property type="protein sequence ID" value="GIY83378.1"/>
    <property type="molecule type" value="Genomic_DNA"/>
</dbReference>
<sequence length="124" mass="14318">MFKLSVWSKSIQYLFDRFVYKGLYLNLILPHLSYLCHSEALTSSNNLMFSNEGLPLQHTSMFLSLIKIDLSVTLEVLNAAIGNCSGYQHTRTLSGIACTWLFKYQNDRKQIFIFLEFMAKACNF</sequence>
<dbReference type="Proteomes" id="UP001054837">
    <property type="component" value="Unassembled WGS sequence"/>
</dbReference>
<proteinExistence type="predicted"/>